<feature type="signal peptide" evidence="12">
    <location>
        <begin position="1"/>
        <end position="18"/>
    </location>
</feature>
<keyword evidence="14" id="KW-1185">Reference proteome</keyword>
<evidence type="ECO:0000256" key="10">
    <source>
        <dbReference type="ARBA" id="ARBA00084094"/>
    </source>
</evidence>
<keyword evidence="8" id="KW-1199">Hemostasis impairing toxin</keyword>
<dbReference type="InterPro" id="IPR009003">
    <property type="entry name" value="Peptidase_S1_PA"/>
</dbReference>
<dbReference type="GO" id="GO:0006508">
    <property type="term" value="P:proteolysis"/>
    <property type="evidence" value="ECO:0007669"/>
    <property type="project" value="UniProtKB-KW"/>
</dbReference>
<dbReference type="PANTHER" id="PTHR24276:SF91">
    <property type="entry name" value="AT26814P-RELATED"/>
    <property type="match status" value="1"/>
</dbReference>
<dbReference type="CDD" id="cd00190">
    <property type="entry name" value="Tryp_SPc"/>
    <property type="match status" value="1"/>
</dbReference>
<evidence type="ECO:0000313" key="14">
    <source>
        <dbReference type="Proteomes" id="UP001652740"/>
    </source>
</evidence>
<dbReference type="PANTHER" id="PTHR24276">
    <property type="entry name" value="POLYSERASE-RELATED"/>
    <property type="match status" value="1"/>
</dbReference>
<feature type="domain" description="Peptidase S1" evidence="13">
    <location>
        <begin position="39"/>
        <end position="279"/>
    </location>
</feature>
<evidence type="ECO:0000256" key="9">
    <source>
        <dbReference type="ARBA" id="ARBA00055534"/>
    </source>
</evidence>
<evidence type="ECO:0000256" key="7">
    <source>
        <dbReference type="ARBA" id="ARBA00023157"/>
    </source>
</evidence>
<evidence type="ECO:0000256" key="11">
    <source>
        <dbReference type="RuleBase" id="RU363034"/>
    </source>
</evidence>
<evidence type="ECO:0000256" key="12">
    <source>
        <dbReference type="SAM" id="SignalP"/>
    </source>
</evidence>
<evidence type="ECO:0000256" key="8">
    <source>
        <dbReference type="ARBA" id="ARBA00023240"/>
    </source>
</evidence>
<dbReference type="GeneID" id="113512889"/>
<keyword evidence="7" id="KW-1015">Disulfide bond</keyword>
<evidence type="ECO:0000256" key="6">
    <source>
        <dbReference type="ARBA" id="ARBA00022825"/>
    </source>
</evidence>
<keyword evidence="6 11" id="KW-0720">Serine protease</keyword>
<gene>
    <name evidence="15" type="primary">LOC113512889</name>
</gene>
<dbReference type="Proteomes" id="UP001652740">
    <property type="component" value="Unplaced"/>
</dbReference>
<dbReference type="OrthoDB" id="5565075at2759"/>
<evidence type="ECO:0000256" key="2">
    <source>
        <dbReference type="ARBA" id="ARBA00007664"/>
    </source>
</evidence>
<keyword evidence="3" id="KW-0800">Toxin</keyword>
<protein>
    <submittedName>
        <fullName evidence="15">Chymotrypsin-2-like</fullName>
    </submittedName>
</protein>
<comment type="similarity">
    <text evidence="2">Belongs to the peptidase S1 family.</text>
</comment>
<dbReference type="FunFam" id="2.40.10.10:FF:000068">
    <property type="entry name" value="transmembrane protease serine 2"/>
    <property type="match status" value="1"/>
</dbReference>
<dbReference type="InterPro" id="IPR001314">
    <property type="entry name" value="Peptidase_S1A"/>
</dbReference>
<evidence type="ECO:0000256" key="1">
    <source>
        <dbReference type="ARBA" id="ARBA00004239"/>
    </source>
</evidence>
<comment type="subcellular location">
    <subcellularLocation>
        <location evidence="1">Secreted</location>
        <location evidence="1">Extracellular space</location>
    </subcellularLocation>
</comment>
<evidence type="ECO:0000256" key="5">
    <source>
        <dbReference type="ARBA" id="ARBA00022801"/>
    </source>
</evidence>
<feature type="chain" id="PRO_5026972213" evidence="12">
    <location>
        <begin position="19"/>
        <end position="280"/>
    </location>
</feature>
<dbReference type="Gene3D" id="2.40.10.10">
    <property type="entry name" value="Trypsin-like serine proteases"/>
    <property type="match status" value="2"/>
</dbReference>
<keyword evidence="4 11" id="KW-0645">Protease</keyword>
<dbReference type="InterPro" id="IPR001254">
    <property type="entry name" value="Trypsin_dom"/>
</dbReference>
<evidence type="ECO:0000313" key="15">
    <source>
        <dbReference type="RefSeq" id="XP_026752647.1"/>
    </source>
</evidence>
<dbReference type="Pfam" id="PF00089">
    <property type="entry name" value="Trypsin"/>
    <property type="match status" value="1"/>
</dbReference>
<name>A0A6J1WFN9_GALME</name>
<dbReference type="GO" id="GO:0004252">
    <property type="term" value="F:serine-type endopeptidase activity"/>
    <property type="evidence" value="ECO:0007669"/>
    <property type="project" value="InterPro"/>
</dbReference>
<dbReference type="GO" id="GO:0005576">
    <property type="term" value="C:extracellular region"/>
    <property type="evidence" value="ECO:0007669"/>
    <property type="project" value="UniProtKB-SubCell"/>
</dbReference>
<dbReference type="PROSITE" id="PS51257">
    <property type="entry name" value="PROKAR_LIPOPROTEIN"/>
    <property type="match status" value="1"/>
</dbReference>
<dbReference type="SMART" id="SM00020">
    <property type="entry name" value="Tryp_SPc"/>
    <property type="match status" value="1"/>
</dbReference>
<dbReference type="InterPro" id="IPR043504">
    <property type="entry name" value="Peptidase_S1_PA_chymotrypsin"/>
</dbReference>
<accession>A0A6J1WFN9</accession>
<sequence length="280" mass="29619">MDLRTGVLFVTFLVGCIAVPTPEADISVYYEHADSNARIVGGIEAANGAHPHMVALTNGVLVRSFFCGGSIISPRTILTAAHCISAVYSSGALSSNLRGIVGTNRWNQGGELYAFTRNLTHQNYVSSTIKNDIGLLYTTTEIVFSSIVRSIPLSYQNIGAGIAVRAAGWGRIRAGGPVSATLLQLDIETISGQQCVEGVAQASIDFNQSAPHVEPHIELCTLHSPGFGVCNGDSGSALARVDSGVQIGIVSWGFPCARGAPDVFVRISGYQNWLIQNVIQ</sequence>
<dbReference type="RefSeq" id="XP_026752647.1">
    <property type="nucleotide sequence ID" value="XM_026896846.3"/>
</dbReference>
<dbReference type="PRINTS" id="PR00722">
    <property type="entry name" value="CHYMOTRYPSIN"/>
</dbReference>
<dbReference type="PROSITE" id="PS00135">
    <property type="entry name" value="TRYPSIN_SER"/>
    <property type="match status" value="1"/>
</dbReference>
<evidence type="ECO:0000256" key="3">
    <source>
        <dbReference type="ARBA" id="ARBA00022656"/>
    </source>
</evidence>
<keyword evidence="10" id="KW-1205">Fibrinolytic toxin</keyword>
<keyword evidence="12" id="KW-0732">Signal</keyword>
<dbReference type="KEGG" id="gmw:113512889"/>
<dbReference type="PROSITE" id="PS00134">
    <property type="entry name" value="TRYPSIN_HIS"/>
    <property type="match status" value="1"/>
</dbReference>
<dbReference type="InterPro" id="IPR033116">
    <property type="entry name" value="TRYPSIN_SER"/>
</dbReference>
<evidence type="ECO:0000259" key="13">
    <source>
        <dbReference type="PROSITE" id="PS50240"/>
    </source>
</evidence>
<keyword evidence="5 11" id="KW-0378">Hydrolase</keyword>
<dbReference type="InterPro" id="IPR050430">
    <property type="entry name" value="Peptidase_S1"/>
</dbReference>
<reference evidence="15" key="1">
    <citation type="submission" date="2025-08" db="UniProtKB">
        <authorList>
            <consortium name="RefSeq"/>
        </authorList>
    </citation>
    <scope>IDENTIFICATION</scope>
    <source>
        <tissue evidence="15">Whole larvae</tissue>
    </source>
</reference>
<dbReference type="InterPro" id="IPR018114">
    <property type="entry name" value="TRYPSIN_HIS"/>
</dbReference>
<dbReference type="SUPFAM" id="SSF50494">
    <property type="entry name" value="Trypsin-like serine proteases"/>
    <property type="match status" value="1"/>
</dbReference>
<dbReference type="GO" id="GO:0090729">
    <property type="term" value="F:toxin activity"/>
    <property type="evidence" value="ECO:0007669"/>
    <property type="project" value="UniProtKB-KW"/>
</dbReference>
<organism evidence="14 15">
    <name type="scientific">Galleria mellonella</name>
    <name type="common">Greater wax moth</name>
    <dbReference type="NCBI Taxonomy" id="7137"/>
    <lineage>
        <taxon>Eukaryota</taxon>
        <taxon>Metazoa</taxon>
        <taxon>Ecdysozoa</taxon>
        <taxon>Arthropoda</taxon>
        <taxon>Hexapoda</taxon>
        <taxon>Insecta</taxon>
        <taxon>Pterygota</taxon>
        <taxon>Neoptera</taxon>
        <taxon>Endopterygota</taxon>
        <taxon>Lepidoptera</taxon>
        <taxon>Glossata</taxon>
        <taxon>Ditrysia</taxon>
        <taxon>Pyraloidea</taxon>
        <taxon>Pyralidae</taxon>
        <taxon>Galleriinae</taxon>
        <taxon>Galleria</taxon>
    </lineage>
</organism>
<evidence type="ECO:0000256" key="4">
    <source>
        <dbReference type="ARBA" id="ARBA00022670"/>
    </source>
</evidence>
<dbReference type="AlphaFoldDB" id="A0A6J1WFN9"/>
<dbReference type="InParanoid" id="A0A6J1WFN9"/>
<proteinExistence type="inferred from homology"/>
<dbReference type="PROSITE" id="PS50240">
    <property type="entry name" value="TRYPSIN_DOM"/>
    <property type="match status" value="1"/>
</dbReference>
<comment type="function">
    <text evidence="9">Fibrinolytic activity; shows preferential cleavage of Arg-Gly bonds in all three fibrinogen chains. Contact with the caterpillars causes severe bleeding, due the anticoagulant effect of the protein.</text>
</comment>